<keyword evidence="4" id="KW-0472">Membrane</keyword>
<feature type="transmembrane region" description="Helical" evidence="4">
    <location>
        <begin position="242"/>
        <end position="265"/>
    </location>
</feature>
<feature type="region of interest" description="Disordered" evidence="3">
    <location>
        <begin position="1"/>
        <end position="23"/>
    </location>
</feature>
<feature type="transmembrane region" description="Helical" evidence="4">
    <location>
        <begin position="416"/>
        <end position="434"/>
    </location>
</feature>
<reference evidence="5 6" key="1">
    <citation type="submission" date="2020-08" db="EMBL/GenBank/DDBJ databases">
        <title>Above-ground endophytic microbial communities from plants in different locations in the United States.</title>
        <authorList>
            <person name="Frank C."/>
        </authorList>
    </citation>
    <scope>NUCLEOTIDE SEQUENCE [LARGE SCALE GENOMIC DNA]</scope>
    <source>
        <strain evidence="5 6">WP4_2_2</strain>
    </source>
</reference>
<accession>A0A7W9U0Q4</accession>
<feature type="transmembrane region" description="Helical" evidence="4">
    <location>
        <begin position="182"/>
        <end position="204"/>
    </location>
</feature>
<proteinExistence type="predicted"/>
<keyword evidence="4" id="KW-0812">Transmembrane</keyword>
<dbReference type="GO" id="GO:0006508">
    <property type="term" value="P:proteolysis"/>
    <property type="evidence" value="ECO:0007669"/>
    <property type="project" value="UniProtKB-KW"/>
</dbReference>
<evidence type="ECO:0000313" key="5">
    <source>
        <dbReference type="EMBL" id="MBB6104928.1"/>
    </source>
</evidence>
<dbReference type="EMBL" id="JACHBW010000014">
    <property type="protein sequence ID" value="MBB6104928.1"/>
    <property type="molecule type" value="Genomic_DNA"/>
</dbReference>
<keyword evidence="6" id="KW-1185">Reference proteome</keyword>
<evidence type="ECO:0000256" key="3">
    <source>
        <dbReference type="SAM" id="MobiDB-lite"/>
    </source>
</evidence>
<organism evidence="5 6">
    <name type="scientific">Paraburkholderia bannensis</name>
    <dbReference type="NCBI Taxonomy" id="765414"/>
    <lineage>
        <taxon>Bacteria</taxon>
        <taxon>Pseudomonadati</taxon>
        <taxon>Pseudomonadota</taxon>
        <taxon>Betaproteobacteria</taxon>
        <taxon>Burkholderiales</taxon>
        <taxon>Burkholderiaceae</taxon>
        <taxon>Paraburkholderia</taxon>
    </lineage>
</organism>
<feature type="transmembrane region" description="Helical" evidence="4">
    <location>
        <begin position="271"/>
        <end position="291"/>
    </location>
</feature>
<feature type="transmembrane region" description="Helical" evidence="4">
    <location>
        <begin position="376"/>
        <end position="395"/>
    </location>
</feature>
<dbReference type="PANTHER" id="PTHR32347:SF23">
    <property type="entry name" value="BLL5650 PROTEIN"/>
    <property type="match status" value="1"/>
</dbReference>
<evidence type="ECO:0000256" key="4">
    <source>
        <dbReference type="SAM" id="Phobius"/>
    </source>
</evidence>
<name>A0A7W9U0Q4_9BURK</name>
<feature type="transmembrane region" description="Helical" evidence="4">
    <location>
        <begin position="141"/>
        <end position="162"/>
    </location>
</feature>
<keyword evidence="5" id="KW-0645">Protease</keyword>
<evidence type="ECO:0000256" key="2">
    <source>
        <dbReference type="ARBA" id="ARBA00023054"/>
    </source>
</evidence>
<dbReference type="GO" id="GO:0008237">
    <property type="term" value="F:metallopeptidase activity"/>
    <property type="evidence" value="ECO:0007669"/>
    <property type="project" value="UniProtKB-KW"/>
</dbReference>
<protein>
    <submittedName>
        <fullName evidence="5">Putative peptide zinc metalloprotease protein</fullName>
    </submittedName>
</protein>
<dbReference type="GO" id="GO:0030313">
    <property type="term" value="C:cell envelope"/>
    <property type="evidence" value="ECO:0007669"/>
    <property type="project" value="UniProtKB-SubCell"/>
</dbReference>
<dbReference type="AlphaFoldDB" id="A0A7W9U0Q4"/>
<evidence type="ECO:0000256" key="1">
    <source>
        <dbReference type="ARBA" id="ARBA00004196"/>
    </source>
</evidence>
<dbReference type="PANTHER" id="PTHR32347">
    <property type="entry name" value="EFFLUX SYSTEM COMPONENT YKNX-RELATED"/>
    <property type="match status" value="1"/>
</dbReference>
<feature type="transmembrane region" description="Helical" evidence="4">
    <location>
        <begin position="346"/>
        <end position="370"/>
    </location>
</feature>
<dbReference type="InterPro" id="IPR050465">
    <property type="entry name" value="UPF0194_transport"/>
</dbReference>
<comment type="caution">
    <text evidence="5">The sequence shown here is derived from an EMBL/GenBank/DDBJ whole genome shotgun (WGS) entry which is preliminary data.</text>
</comment>
<keyword evidence="4" id="KW-1133">Transmembrane helix</keyword>
<comment type="subcellular location">
    <subcellularLocation>
        <location evidence="1">Cell envelope</location>
    </subcellularLocation>
</comment>
<sequence length="704" mass="78565">MSRLPPLRQELTLTPGAATPDGAPTWMLHDPAANRFFQIGWPAFELLSRWPLDDARAIVESVNRETTLCVTPDDLEALVRMLRQQNLLIATHAQDTARLQQHADAQHTSRAMWLLKHYLMIRVPLWHPMAFLRRTARYVAFAYRPAFWTGVAIVALLGLFLASRHWDEFVHTFHGYADWRGLIGVGIALGFAKVLHEFAHAFTAQRYGCRVPTMGVALLVMVPVLYTDTTEAWKVPGRRQRLWIGAAGMLSEIALAALATLAWSVLPDGPLRAGAFMLATTTWIATLAINASPFMRFDGYFLLSDWLDMPNLHDRAFALGRWWLREWLFGFGDPQPEPCTAARRQFLIAFSFATWLYRVIVFMSIALVVYHAFFKLLGMLLFCVEFGWFIARPIWREAHLTWQRRDELHWRRETRRSALLGAALVAFFVLPWHAGVSAPAVLGPLRAQGLYTVEAGYLAANPPPARDGQHVRAGETLAVLVSPDLEGRLAEAKANEAQLRWEVEQQPFDDRLQQQGTALARRWDAARQTVAGLEAEIAQLTLRAPFDGTVQAADEQPAALTWLPRGERVYDLIAPDGVKADAYVSENDVTRLKAGQPAVFVASLPELAARRCRIDAIDKVNVATLDAPSVASTYGGPIPAEQDAKTHRLVPLQATWQVRLGSCNDNTGIGREINGTAQLGAGRESWLGRGARFVAAVLQREVGF</sequence>
<keyword evidence="2" id="KW-0175">Coiled coil</keyword>
<dbReference type="SUPFAM" id="SSF111369">
    <property type="entry name" value="HlyD-like secretion proteins"/>
    <property type="match status" value="1"/>
</dbReference>
<gene>
    <name evidence="5" type="ORF">F4827_004793</name>
</gene>
<evidence type="ECO:0000313" key="6">
    <source>
        <dbReference type="Proteomes" id="UP000571554"/>
    </source>
</evidence>
<keyword evidence="5" id="KW-0482">Metalloprotease</keyword>
<keyword evidence="5" id="KW-0378">Hydrolase</keyword>
<dbReference type="Proteomes" id="UP000571554">
    <property type="component" value="Unassembled WGS sequence"/>
</dbReference>
<dbReference type="RefSeq" id="WP_183727340.1">
    <property type="nucleotide sequence ID" value="NZ_JACHBW010000014.1"/>
</dbReference>